<dbReference type="Pfam" id="PF12738">
    <property type="entry name" value="PTCB-BRCT"/>
    <property type="match status" value="3"/>
</dbReference>
<dbReference type="FunFam" id="3.40.50.10190:FF:000057">
    <property type="entry name" value="Transcription coactivator"/>
    <property type="match status" value="1"/>
</dbReference>
<dbReference type="FunFam" id="3.40.50.10190:FF:000052">
    <property type="entry name" value="Transcription coactivator"/>
    <property type="match status" value="1"/>
</dbReference>
<protein>
    <recommendedName>
        <fullName evidence="3">BRCT domain-containing protein</fullName>
    </recommendedName>
</protein>
<evidence type="ECO:0000259" key="3">
    <source>
        <dbReference type="PROSITE" id="PS50172"/>
    </source>
</evidence>
<dbReference type="FunFam" id="3.40.50.10190:FF:000010">
    <property type="entry name" value="DNA topoisomerase II binding protein 1"/>
    <property type="match status" value="1"/>
</dbReference>
<dbReference type="EMBL" id="JBJKBG010000006">
    <property type="protein sequence ID" value="KAL3736750.1"/>
    <property type="molecule type" value="Genomic_DNA"/>
</dbReference>
<comment type="caution">
    <text evidence="4">The sequence shown here is derived from an EMBL/GenBank/DDBJ whole genome shotgun (WGS) entry which is preliminary data.</text>
</comment>
<dbReference type="FunFam" id="3.40.50.10190:FF:000061">
    <property type="entry name" value="Transcription coactivator"/>
    <property type="match status" value="1"/>
</dbReference>
<dbReference type="SMART" id="SM00292">
    <property type="entry name" value="BRCT"/>
    <property type="match status" value="6"/>
</dbReference>
<dbReference type="PROSITE" id="PS50172">
    <property type="entry name" value="BRCT"/>
    <property type="match status" value="6"/>
</dbReference>
<evidence type="ECO:0000256" key="2">
    <source>
        <dbReference type="SAM" id="MobiDB-lite"/>
    </source>
</evidence>
<organism evidence="4 5">
    <name type="scientific">Eucalyptus globulus</name>
    <name type="common">Tasmanian blue gum</name>
    <dbReference type="NCBI Taxonomy" id="34317"/>
    <lineage>
        <taxon>Eukaryota</taxon>
        <taxon>Viridiplantae</taxon>
        <taxon>Streptophyta</taxon>
        <taxon>Embryophyta</taxon>
        <taxon>Tracheophyta</taxon>
        <taxon>Spermatophyta</taxon>
        <taxon>Magnoliopsida</taxon>
        <taxon>eudicotyledons</taxon>
        <taxon>Gunneridae</taxon>
        <taxon>Pentapetalae</taxon>
        <taxon>rosids</taxon>
        <taxon>malvids</taxon>
        <taxon>Myrtales</taxon>
        <taxon>Myrtaceae</taxon>
        <taxon>Myrtoideae</taxon>
        <taxon>Eucalypteae</taxon>
        <taxon>Eucalyptus</taxon>
    </lineage>
</organism>
<dbReference type="CDD" id="cd17731">
    <property type="entry name" value="BRCT_TopBP1_rpt2_like"/>
    <property type="match status" value="2"/>
</dbReference>
<name>A0ABD3KA19_EUCGL</name>
<sequence>MMKTKPFQGASVFMSRNLVPPELFDTLHDALKLNGADVFLCCDPSRNGPSDFHVISSPDHEKFEDLRAKGCKLVGPQCVVSCAKERRPLPEKGYTCCLAMEGVKVLASGFEVDEKAEIEKLVTSMGGILQSKTLADVSFVIAKNVLAAKYKWALNVLKKPVVTINWLYQCRNEHRVVPQESYRVLPFSGLTISVTGIPADARKEIQKSLTQNGGKYSAELTRKCTHLIAEISFSSSRLRSTPEGDKYKVAKRWGHIHIVNRKWFDQSTSRKACLNEESYPVQGSSMSSVKTASSQQNQDRVIGSSQSLPFSTVGDRDFHSISATDHADPDLETTLSQNVSSMFVDPHVLGKEDSGEVPAVQSNGEVNHDGCVAADSENEDNDLYLSECRLTLVGFESSELRNLVNMVRRGGASRYTTLNERLTHVVVGLPSESEKKEVRSIASMGLINVVRRGWLEDCDREKKEVPVLQKHIALDLLVPKGSICFSKGPAINAISMNQGSSNCAPPKIPADQLLSNSNGEVRVSFDKREQERITNGRTSLEGVAKPSELNVSHPISNEDKVPKKTWSNCITQDGKSSGVFKGRTFHFSNTFPEDRRDEIIEWVNQGGGVVVGDHETQNVHFMIECHGVKPKDHITGTICVSSHWIRCCLEDGYLLDVDSHVLYSPLPCRVPLPGFESLRFCVSQYEEKDRLLLRNLCFTLGAKFVLKLTRKVTHLLCKFRNGQKYEAACKWGIKSVTCDWIYECVRQNKLIPSEQFCPREVSEQEAGLCAMTQFPSQIVQTISGDHSSQFPSQSQDMRITRNQNRHRFSWEEIDNSSSSKKARVTPDNAPKDLCSFREHLSYPTSNSDCSKGEKLNNSGEAADAVPDVAAAIEDLLEQTSKIHDLKSPVRIACDRSVSFLSGQEHSGPPTVVGLSKQWINRSQKNENICNPSVNANALDGFSETQTDSQVVGYEEDLSGRQMIIDRVRTQSSMS</sequence>
<evidence type="ECO:0000313" key="5">
    <source>
        <dbReference type="Proteomes" id="UP001634007"/>
    </source>
</evidence>
<dbReference type="Proteomes" id="UP001634007">
    <property type="component" value="Unassembled WGS sequence"/>
</dbReference>
<accession>A0ABD3KA19</accession>
<dbReference type="InterPro" id="IPR036420">
    <property type="entry name" value="BRCT_dom_sf"/>
</dbReference>
<feature type="domain" description="BRCT" evidence="3">
    <location>
        <begin position="575"/>
        <end position="662"/>
    </location>
</feature>
<proteinExistence type="predicted"/>
<feature type="compositionally biased region" description="Polar residues" evidence="2">
    <location>
        <begin position="281"/>
        <end position="309"/>
    </location>
</feature>
<dbReference type="PANTHER" id="PTHR13561:SF20">
    <property type="entry name" value="DNA TOPOISOMERASE 2-BINDING PROTEIN 1"/>
    <property type="match status" value="1"/>
</dbReference>
<keyword evidence="1" id="KW-0677">Repeat</keyword>
<dbReference type="Gene3D" id="3.40.50.10190">
    <property type="entry name" value="BRCT domain"/>
    <property type="match status" value="6"/>
</dbReference>
<dbReference type="InterPro" id="IPR059215">
    <property type="entry name" value="BRCT2_TopBP1-like"/>
</dbReference>
<reference evidence="4 5" key="1">
    <citation type="submission" date="2024-11" db="EMBL/GenBank/DDBJ databases">
        <title>Chromosome-level genome assembly of Eucalyptus globulus Labill. provides insights into its genome evolution.</title>
        <authorList>
            <person name="Li X."/>
        </authorList>
    </citation>
    <scope>NUCLEOTIDE SEQUENCE [LARGE SCALE GENOMIC DNA]</scope>
    <source>
        <strain evidence="4">CL2024</strain>
        <tissue evidence="4">Fresh tender leaves</tissue>
    </source>
</reference>
<dbReference type="PANTHER" id="PTHR13561">
    <property type="entry name" value="DNA REPLICATION REGULATOR DPB11-RELATED"/>
    <property type="match status" value="1"/>
</dbReference>
<dbReference type="Pfam" id="PF16589">
    <property type="entry name" value="BRCT_2"/>
    <property type="match status" value="1"/>
</dbReference>
<feature type="domain" description="BRCT" evidence="3">
    <location>
        <begin position="100"/>
        <end position="184"/>
    </location>
</feature>
<evidence type="ECO:0000313" key="4">
    <source>
        <dbReference type="EMBL" id="KAL3736750.1"/>
    </source>
</evidence>
<feature type="domain" description="BRCT" evidence="3">
    <location>
        <begin position="675"/>
        <end position="758"/>
    </location>
</feature>
<feature type="domain" description="BRCT" evidence="3">
    <location>
        <begin position="380"/>
        <end position="472"/>
    </location>
</feature>
<dbReference type="SUPFAM" id="SSF52113">
    <property type="entry name" value="BRCT domain"/>
    <property type="match status" value="5"/>
</dbReference>
<feature type="domain" description="BRCT" evidence="3">
    <location>
        <begin position="182"/>
        <end position="281"/>
    </location>
</feature>
<dbReference type="CDD" id="cd00027">
    <property type="entry name" value="BRCT"/>
    <property type="match status" value="1"/>
</dbReference>
<dbReference type="AlphaFoldDB" id="A0ABD3KA19"/>
<keyword evidence="5" id="KW-1185">Reference proteome</keyword>
<feature type="region of interest" description="Disordered" evidence="2">
    <location>
        <begin position="280"/>
        <end position="309"/>
    </location>
</feature>
<feature type="domain" description="BRCT" evidence="3">
    <location>
        <begin position="2"/>
        <end position="96"/>
    </location>
</feature>
<dbReference type="InterPro" id="IPR001357">
    <property type="entry name" value="BRCT_dom"/>
</dbReference>
<gene>
    <name evidence="4" type="ORF">ACJRO7_025655</name>
</gene>
<evidence type="ECO:0000256" key="1">
    <source>
        <dbReference type="ARBA" id="ARBA00022737"/>
    </source>
</evidence>